<comment type="similarity">
    <text evidence="1">Belongs to the vitamin-B12 dependent methionine synthase family.</text>
</comment>
<feature type="non-terminal residue" evidence="8">
    <location>
        <position position="1"/>
    </location>
</feature>
<dbReference type="NCBIfam" id="NF005719">
    <property type="entry name" value="PRK07535.1"/>
    <property type="match status" value="1"/>
</dbReference>
<dbReference type="GO" id="GO:0032259">
    <property type="term" value="P:methylation"/>
    <property type="evidence" value="ECO:0007669"/>
    <property type="project" value="UniProtKB-KW"/>
</dbReference>
<dbReference type="GO" id="GO:0050667">
    <property type="term" value="P:homocysteine metabolic process"/>
    <property type="evidence" value="ECO:0007669"/>
    <property type="project" value="TreeGrafter"/>
</dbReference>
<dbReference type="InterPro" id="IPR050554">
    <property type="entry name" value="Met_Synthase/Corrinoid"/>
</dbReference>
<dbReference type="Pfam" id="PF00809">
    <property type="entry name" value="Pterin_bind"/>
    <property type="match status" value="1"/>
</dbReference>
<dbReference type="GO" id="GO:0005829">
    <property type="term" value="C:cytosol"/>
    <property type="evidence" value="ECO:0007669"/>
    <property type="project" value="TreeGrafter"/>
</dbReference>
<keyword evidence="4" id="KW-0808">Transferase</keyword>
<dbReference type="EMBL" id="BARS01039635">
    <property type="protein sequence ID" value="GAG21195.1"/>
    <property type="molecule type" value="Genomic_DNA"/>
</dbReference>
<dbReference type="PROSITE" id="PS50972">
    <property type="entry name" value="PTERIN_BINDING"/>
    <property type="match status" value="1"/>
</dbReference>
<keyword evidence="3" id="KW-0846">Cobalamin</keyword>
<dbReference type="Gene3D" id="3.20.20.20">
    <property type="entry name" value="Dihydropteroate synthase-like"/>
    <property type="match status" value="1"/>
</dbReference>
<name>X0VSI4_9ZZZZ</name>
<evidence type="ECO:0000259" key="7">
    <source>
        <dbReference type="PROSITE" id="PS50972"/>
    </source>
</evidence>
<evidence type="ECO:0000256" key="4">
    <source>
        <dbReference type="ARBA" id="ARBA00022679"/>
    </source>
</evidence>
<dbReference type="GO" id="GO:0046653">
    <property type="term" value="P:tetrahydrofolate metabolic process"/>
    <property type="evidence" value="ECO:0007669"/>
    <property type="project" value="TreeGrafter"/>
</dbReference>
<dbReference type="AlphaFoldDB" id="X0VSI4"/>
<evidence type="ECO:0000256" key="3">
    <source>
        <dbReference type="ARBA" id="ARBA00022628"/>
    </source>
</evidence>
<dbReference type="GO" id="GO:0008705">
    <property type="term" value="F:methionine synthase activity"/>
    <property type="evidence" value="ECO:0007669"/>
    <property type="project" value="TreeGrafter"/>
</dbReference>
<evidence type="ECO:0000256" key="6">
    <source>
        <dbReference type="ARBA" id="ARBA00023285"/>
    </source>
</evidence>
<evidence type="ECO:0000256" key="5">
    <source>
        <dbReference type="ARBA" id="ARBA00022723"/>
    </source>
</evidence>
<dbReference type="PANTHER" id="PTHR45833">
    <property type="entry name" value="METHIONINE SYNTHASE"/>
    <property type="match status" value="1"/>
</dbReference>
<accession>X0VSI4</accession>
<feature type="domain" description="Pterin-binding" evidence="7">
    <location>
        <begin position="1"/>
        <end position="234"/>
    </location>
</feature>
<dbReference type="PANTHER" id="PTHR45833:SF1">
    <property type="entry name" value="METHIONINE SYNTHASE"/>
    <property type="match status" value="1"/>
</dbReference>
<dbReference type="GO" id="GO:0046872">
    <property type="term" value="F:metal ion binding"/>
    <property type="evidence" value="ECO:0007669"/>
    <property type="project" value="UniProtKB-KW"/>
</dbReference>
<dbReference type="InterPro" id="IPR000489">
    <property type="entry name" value="Pterin-binding_dom"/>
</dbReference>
<gene>
    <name evidence="8" type="ORF">S01H1_60513</name>
</gene>
<evidence type="ECO:0000256" key="2">
    <source>
        <dbReference type="ARBA" id="ARBA00022603"/>
    </source>
</evidence>
<dbReference type="InterPro" id="IPR011005">
    <property type="entry name" value="Dihydropteroate_synth-like_sf"/>
</dbReference>
<evidence type="ECO:0000313" key="8">
    <source>
        <dbReference type="EMBL" id="GAG21195.1"/>
    </source>
</evidence>
<dbReference type="SUPFAM" id="SSF51717">
    <property type="entry name" value="Dihydropteroate synthetase-like"/>
    <property type="match status" value="1"/>
</dbReference>
<comment type="caution">
    <text evidence="8">The sequence shown here is derived from an EMBL/GenBank/DDBJ whole genome shotgun (WGS) entry which is preliminary data.</text>
</comment>
<keyword evidence="2" id="KW-0489">Methyltransferase</keyword>
<dbReference type="GO" id="GO:0031419">
    <property type="term" value="F:cobalamin binding"/>
    <property type="evidence" value="ECO:0007669"/>
    <property type="project" value="UniProtKB-KW"/>
</dbReference>
<protein>
    <recommendedName>
        <fullName evidence="7">Pterin-binding domain-containing protein</fullName>
    </recommendedName>
</protein>
<evidence type="ECO:0000256" key="1">
    <source>
        <dbReference type="ARBA" id="ARBA00010398"/>
    </source>
</evidence>
<keyword evidence="6" id="KW-0170">Cobalt</keyword>
<sequence length="252" mass="27384">SIKEAIAKKDASSLQKLARDQAQAGADYLDVNTGAFPEEEVQLMEWLVQIINQAVDLPLALDSANPAALEAGLKAIADNTKPIINSITAENAKFREVVPLVLKYEASVLALALDDDGISKTVEDRFGVTQRLIEALCAAGVEQNRIFLDPLIQPISVQNDFGLIAIEVIRQVKQQFPEVKTTCGLSNISFGLPQRAKLNRYFLAMAVAAGLDSAILDPLDRELMDAVNASEALSGKDRFCKNYIKACRQGRA</sequence>
<organism evidence="8">
    <name type="scientific">marine sediment metagenome</name>
    <dbReference type="NCBI Taxonomy" id="412755"/>
    <lineage>
        <taxon>unclassified sequences</taxon>
        <taxon>metagenomes</taxon>
        <taxon>ecological metagenomes</taxon>
    </lineage>
</organism>
<proteinExistence type="inferred from homology"/>
<keyword evidence="5" id="KW-0479">Metal-binding</keyword>
<reference evidence="8" key="1">
    <citation type="journal article" date="2014" name="Front. Microbiol.">
        <title>High frequency of phylogenetically diverse reductive dehalogenase-homologous genes in deep subseafloor sedimentary metagenomes.</title>
        <authorList>
            <person name="Kawai M."/>
            <person name="Futagami T."/>
            <person name="Toyoda A."/>
            <person name="Takaki Y."/>
            <person name="Nishi S."/>
            <person name="Hori S."/>
            <person name="Arai W."/>
            <person name="Tsubouchi T."/>
            <person name="Morono Y."/>
            <person name="Uchiyama I."/>
            <person name="Ito T."/>
            <person name="Fujiyama A."/>
            <person name="Inagaki F."/>
            <person name="Takami H."/>
        </authorList>
    </citation>
    <scope>NUCLEOTIDE SEQUENCE</scope>
    <source>
        <strain evidence="8">Expedition CK06-06</strain>
    </source>
</reference>